<dbReference type="PROSITE" id="PS51257">
    <property type="entry name" value="PROKAR_LIPOPROTEIN"/>
    <property type="match status" value="1"/>
</dbReference>
<protein>
    <submittedName>
        <fullName evidence="1">Uncharacterized protein</fullName>
    </submittedName>
</protein>
<organism evidence="1 2">
    <name type="scientific">Chryseobacterium arthrosphaerae</name>
    <dbReference type="NCBI Taxonomy" id="651561"/>
    <lineage>
        <taxon>Bacteria</taxon>
        <taxon>Pseudomonadati</taxon>
        <taxon>Bacteroidota</taxon>
        <taxon>Flavobacteriia</taxon>
        <taxon>Flavobacteriales</taxon>
        <taxon>Weeksellaceae</taxon>
        <taxon>Chryseobacterium group</taxon>
        <taxon>Chryseobacterium</taxon>
    </lineage>
</organism>
<sequence>MMKYFWSILIIVFTLISCKSDDESLQRIDQVMNIYMKSNTNPDLLNAKKSGSYTAYSVNDMLGDRDISPVSIPLKMRSDSTFYMEYISGAKRRKLDSAGTMYYSRMRLTLSRNVNNVPENTFDTLEIRYRNSLEVFQVSQVLYNRKLMFSKEAGAANSINEVTIVK</sequence>
<dbReference type="OrthoDB" id="1271311at2"/>
<dbReference type="EMBL" id="MAYG01000031">
    <property type="protein sequence ID" value="OCA68770.1"/>
    <property type="molecule type" value="Genomic_DNA"/>
</dbReference>
<name>A0A1B8ZB20_9FLAO</name>
<reference evidence="2" key="1">
    <citation type="submission" date="2016-07" db="EMBL/GenBank/DDBJ databases">
        <authorList>
            <person name="Florea S."/>
            <person name="Webb J.S."/>
            <person name="Jaromczyk J."/>
            <person name="Schardl C.L."/>
        </authorList>
    </citation>
    <scope>NUCLEOTIDE SEQUENCE [LARGE SCALE GENOMIC DNA]</scope>
    <source>
        <strain evidence="2">CC-VM-7</strain>
    </source>
</reference>
<evidence type="ECO:0000313" key="1">
    <source>
        <dbReference type="EMBL" id="OCA68770.1"/>
    </source>
</evidence>
<gene>
    <name evidence="1" type="ORF">BBI00_21455</name>
</gene>
<evidence type="ECO:0000313" key="2">
    <source>
        <dbReference type="Proteomes" id="UP000093432"/>
    </source>
</evidence>
<dbReference type="Proteomes" id="UP000093432">
    <property type="component" value="Unassembled WGS sequence"/>
</dbReference>
<dbReference type="RefSeq" id="WP_065400901.1">
    <property type="nucleotide sequence ID" value="NZ_MAYG01000031.1"/>
</dbReference>
<dbReference type="AlphaFoldDB" id="A0A1B8ZB20"/>
<proteinExistence type="predicted"/>
<dbReference type="STRING" id="651561.BBI00_21455"/>
<accession>A0A1B8ZB20</accession>
<comment type="caution">
    <text evidence="1">The sequence shown here is derived from an EMBL/GenBank/DDBJ whole genome shotgun (WGS) entry which is preliminary data.</text>
</comment>